<dbReference type="InterPro" id="IPR039447">
    <property type="entry name" value="UreH-like_TM_dom"/>
</dbReference>
<name>A0A1Y2K5Z2_9PROT</name>
<gene>
    <name evidence="3" type="ORF">MAIT1_02692</name>
</gene>
<feature type="transmembrane region" description="Helical" evidence="1">
    <location>
        <begin position="98"/>
        <end position="118"/>
    </location>
</feature>
<dbReference type="OrthoDB" id="5574095at2"/>
<reference evidence="3 4" key="1">
    <citation type="journal article" date="2016" name="BMC Genomics">
        <title>Combined genomic and structural analyses of a cultured magnetotactic bacterium reveals its niche adaptation to a dynamic environment.</title>
        <authorList>
            <person name="Araujo A.C."/>
            <person name="Morillo V."/>
            <person name="Cypriano J."/>
            <person name="Teixeira L.C."/>
            <person name="Leao P."/>
            <person name="Lyra S."/>
            <person name="Almeida L.G."/>
            <person name="Bazylinski D.A."/>
            <person name="Vasconcellos A.T."/>
            <person name="Abreu F."/>
            <person name="Lins U."/>
        </authorList>
    </citation>
    <scope>NUCLEOTIDE SEQUENCE [LARGE SCALE GENOMIC DNA]</scope>
    <source>
        <strain evidence="3 4">IT-1</strain>
    </source>
</reference>
<protein>
    <recommendedName>
        <fullName evidence="2">Urease accessory protein UreH-like transmembrane domain-containing protein</fullName>
    </recommendedName>
</protein>
<keyword evidence="1" id="KW-0472">Membrane</keyword>
<dbReference type="RefSeq" id="WP_085445388.1">
    <property type="nucleotide sequence ID" value="NZ_LVJN01000020.1"/>
</dbReference>
<dbReference type="PANTHER" id="PTHR42208">
    <property type="entry name" value="HEAVY METAL TRANSPORTER-RELATED"/>
    <property type="match status" value="1"/>
</dbReference>
<proteinExistence type="predicted"/>
<evidence type="ECO:0000313" key="4">
    <source>
        <dbReference type="Proteomes" id="UP000194003"/>
    </source>
</evidence>
<dbReference type="Pfam" id="PF13386">
    <property type="entry name" value="DsbD_2"/>
    <property type="match status" value="1"/>
</dbReference>
<accession>A0A1Y2K5Z2</accession>
<dbReference type="EMBL" id="LVJN01000020">
    <property type="protein sequence ID" value="OSM02534.1"/>
    <property type="molecule type" value="Genomic_DNA"/>
</dbReference>
<feature type="transmembrane region" description="Helical" evidence="1">
    <location>
        <begin position="12"/>
        <end position="37"/>
    </location>
</feature>
<feature type="transmembrane region" description="Helical" evidence="1">
    <location>
        <begin position="208"/>
        <end position="225"/>
    </location>
</feature>
<evidence type="ECO:0000256" key="1">
    <source>
        <dbReference type="SAM" id="Phobius"/>
    </source>
</evidence>
<comment type="caution">
    <text evidence="3">The sequence shown here is derived from an EMBL/GenBank/DDBJ whole genome shotgun (WGS) entry which is preliminary data.</text>
</comment>
<sequence length="234" mass="24064">MELTFSTLNLGAALLGGLLSAGHCVGMCGGLIAACAMRHAQHQGHLPAWSPARVTPHLLYHGGRLLVYVCLGAIIGYLGSVADAASALAGARGLPQLLAGAAMLLMGLATLGWLPWNLERGFAADSRLGRLYARLMQQGSALSMLPLGMLTGLLPCGLHWAFQAQAAASGSALGGALIMSAFVLGTIPPLLLFALIAGWMSAHARQRLLQAAALLVMLMGGQLLIRGAGLAGWL</sequence>
<evidence type="ECO:0000313" key="3">
    <source>
        <dbReference type="EMBL" id="OSM02534.1"/>
    </source>
</evidence>
<dbReference type="PANTHER" id="PTHR42208:SF1">
    <property type="entry name" value="HEAVY METAL TRANSPORTER"/>
    <property type="match status" value="1"/>
</dbReference>
<keyword evidence="1" id="KW-1133">Transmembrane helix</keyword>
<organism evidence="3 4">
    <name type="scientific">Magnetofaba australis IT-1</name>
    <dbReference type="NCBI Taxonomy" id="1434232"/>
    <lineage>
        <taxon>Bacteria</taxon>
        <taxon>Pseudomonadati</taxon>
        <taxon>Pseudomonadota</taxon>
        <taxon>Magnetococcia</taxon>
        <taxon>Magnetococcales</taxon>
        <taxon>Magnetococcaceae</taxon>
        <taxon>Magnetofaba</taxon>
    </lineage>
</organism>
<dbReference type="AlphaFoldDB" id="A0A1Y2K5Z2"/>
<feature type="domain" description="Urease accessory protein UreH-like transmembrane" evidence="2">
    <location>
        <begin position="13"/>
        <end position="221"/>
    </location>
</feature>
<feature type="transmembrane region" description="Helical" evidence="1">
    <location>
        <begin position="174"/>
        <end position="196"/>
    </location>
</feature>
<feature type="transmembrane region" description="Helical" evidence="1">
    <location>
        <begin position="139"/>
        <end position="162"/>
    </location>
</feature>
<keyword evidence="4" id="KW-1185">Reference proteome</keyword>
<dbReference type="Proteomes" id="UP000194003">
    <property type="component" value="Unassembled WGS sequence"/>
</dbReference>
<feature type="transmembrane region" description="Helical" evidence="1">
    <location>
        <begin position="58"/>
        <end position="78"/>
    </location>
</feature>
<evidence type="ECO:0000259" key="2">
    <source>
        <dbReference type="Pfam" id="PF13386"/>
    </source>
</evidence>
<dbReference type="STRING" id="1434232.MAIT1_02692"/>
<keyword evidence="1" id="KW-0812">Transmembrane</keyword>